<evidence type="ECO:0000313" key="5">
    <source>
        <dbReference type="EMBL" id="SER83497.1"/>
    </source>
</evidence>
<dbReference type="Gene3D" id="1.10.260.40">
    <property type="entry name" value="lambda repressor-like DNA-binding domains"/>
    <property type="match status" value="1"/>
</dbReference>
<dbReference type="AlphaFoldDB" id="A0A1H9SEV4"/>
<proteinExistence type="predicted"/>
<protein>
    <submittedName>
        <fullName evidence="5">LacI family transcriptional regulator, repressor for deo operon, udp, cdd, tsx, nupC, and nupG</fullName>
    </submittedName>
</protein>
<dbReference type="InterPro" id="IPR028082">
    <property type="entry name" value="Peripla_BP_I"/>
</dbReference>
<dbReference type="PANTHER" id="PTHR30146:SF109">
    <property type="entry name" value="HTH-TYPE TRANSCRIPTIONAL REGULATOR GALS"/>
    <property type="match status" value="1"/>
</dbReference>
<organism evidence="5 6">
    <name type="scientific">Salipaludibacillus aurantiacus</name>
    <dbReference type="NCBI Taxonomy" id="1601833"/>
    <lineage>
        <taxon>Bacteria</taxon>
        <taxon>Bacillati</taxon>
        <taxon>Bacillota</taxon>
        <taxon>Bacilli</taxon>
        <taxon>Bacillales</taxon>
        <taxon>Bacillaceae</taxon>
    </lineage>
</organism>
<dbReference type="CDD" id="cd01392">
    <property type="entry name" value="HTH_LacI"/>
    <property type="match status" value="1"/>
</dbReference>
<dbReference type="RefSeq" id="WP_177174215.1">
    <property type="nucleotide sequence ID" value="NZ_FOGT01000004.1"/>
</dbReference>
<keyword evidence="3" id="KW-0804">Transcription</keyword>
<evidence type="ECO:0000256" key="1">
    <source>
        <dbReference type="ARBA" id="ARBA00023015"/>
    </source>
</evidence>
<accession>A0A1H9SEV4</accession>
<dbReference type="Pfam" id="PF00356">
    <property type="entry name" value="LacI"/>
    <property type="match status" value="1"/>
</dbReference>
<evidence type="ECO:0000256" key="2">
    <source>
        <dbReference type="ARBA" id="ARBA00023125"/>
    </source>
</evidence>
<dbReference type="Pfam" id="PF13377">
    <property type="entry name" value="Peripla_BP_3"/>
    <property type="match status" value="1"/>
</dbReference>
<dbReference type="SUPFAM" id="SSF47413">
    <property type="entry name" value="lambda repressor-like DNA-binding domains"/>
    <property type="match status" value="1"/>
</dbReference>
<sequence>MKRITIKDVAREANTSQRTVSRVLNKDPKVKKETREKVQRIIEELGFEVHMPARLLKEKKTKQIVVFIDRHEGLYWGSFHNEILQELHKAARKEGYRMVISSSSGDSFEEDENDGFYLVKNGLCDGAIMFDSKPGDKRIEYLSRREVPFVLIGKDRERYDTPFVDLDNEYAGYLGARYLHSKGHEKMTFFLGNEGFVVNKERAAGFNRYCEEHKLEGTCHYDVASMGKAYEETLRLLEDSPKQCIFMSGDERALGVYRAVREKGLRIPEDVAVLGIDNIKMGEFLWPAITTIDQPKEDMGSESFKILLEQLNGRSSNMKRIMISPRIIERESV</sequence>
<evidence type="ECO:0000313" key="6">
    <source>
        <dbReference type="Proteomes" id="UP000198571"/>
    </source>
</evidence>
<dbReference type="PROSITE" id="PS50932">
    <property type="entry name" value="HTH_LACI_2"/>
    <property type="match status" value="1"/>
</dbReference>
<evidence type="ECO:0000256" key="3">
    <source>
        <dbReference type="ARBA" id="ARBA00023163"/>
    </source>
</evidence>
<dbReference type="EMBL" id="FOGT01000004">
    <property type="protein sequence ID" value="SER83497.1"/>
    <property type="molecule type" value="Genomic_DNA"/>
</dbReference>
<dbReference type="CDD" id="cd06267">
    <property type="entry name" value="PBP1_LacI_sugar_binding-like"/>
    <property type="match status" value="1"/>
</dbReference>
<dbReference type="GO" id="GO:0003700">
    <property type="term" value="F:DNA-binding transcription factor activity"/>
    <property type="evidence" value="ECO:0007669"/>
    <property type="project" value="TreeGrafter"/>
</dbReference>
<dbReference type="Gene3D" id="3.40.50.2300">
    <property type="match status" value="2"/>
</dbReference>
<feature type="domain" description="HTH lacI-type" evidence="4">
    <location>
        <begin position="4"/>
        <end position="58"/>
    </location>
</feature>
<gene>
    <name evidence="5" type="ORF">SAMN05518684_104185</name>
</gene>
<dbReference type="GO" id="GO:0000976">
    <property type="term" value="F:transcription cis-regulatory region binding"/>
    <property type="evidence" value="ECO:0007669"/>
    <property type="project" value="TreeGrafter"/>
</dbReference>
<dbReference type="SMART" id="SM00354">
    <property type="entry name" value="HTH_LACI"/>
    <property type="match status" value="1"/>
</dbReference>
<dbReference type="Proteomes" id="UP000198571">
    <property type="component" value="Unassembled WGS sequence"/>
</dbReference>
<dbReference type="InterPro" id="IPR046335">
    <property type="entry name" value="LacI/GalR-like_sensor"/>
</dbReference>
<keyword evidence="2" id="KW-0238">DNA-binding</keyword>
<dbReference type="InterPro" id="IPR000843">
    <property type="entry name" value="HTH_LacI"/>
</dbReference>
<dbReference type="STRING" id="1601833.SAMN05518684_104185"/>
<dbReference type="InterPro" id="IPR010982">
    <property type="entry name" value="Lambda_DNA-bd_dom_sf"/>
</dbReference>
<dbReference type="PANTHER" id="PTHR30146">
    <property type="entry name" value="LACI-RELATED TRANSCRIPTIONAL REPRESSOR"/>
    <property type="match status" value="1"/>
</dbReference>
<keyword evidence="1" id="KW-0805">Transcription regulation</keyword>
<name>A0A1H9SEV4_9BACI</name>
<evidence type="ECO:0000259" key="4">
    <source>
        <dbReference type="PROSITE" id="PS50932"/>
    </source>
</evidence>
<reference evidence="6" key="1">
    <citation type="submission" date="2016-10" db="EMBL/GenBank/DDBJ databases">
        <authorList>
            <person name="Varghese N."/>
            <person name="Submissions S."/>
        </authorList>
    </citation>
    <scope>NUCLEOTIDE SEQUENCE [LARGE SCALE GENOMIC DNA]</scope>
    <source>
        <strain evidence="6">S9</strain>
    </source>
</reference>
<dbReference type="SUPFAM" id="SSF53822">
    <property type="entry name" value="Periplasmic binding protein-like I"/>
    <property type="match status" value="1"/>
</dbReference>
<keyword evidence="6" id="KW-1185">Reference proteome</keyword>